<dbReference type="Pfam" id="PF00188">
    <property type="entry name" value="CAP"/>
    <property type="match status" value="1"/>
</dbReference>
<evidence type="ECO:0000259" key="1">
    <source>
        <dbReference type="Pfam" id="PF00188"/>
    </source>
</evidence>
<dbReference type="OrthoDB" id="529132at2759"/>
<sequence length="263" mass="28509">MGHASAADAVDGFYNEVEYYDFSRPRFAKATGHFTQVVWRGTQRLGIGEAITPSGRPVHVFRYYPPGNYDGQFAANVPPSSEAQPGFETALAGPQPAGKCHSSSAQQGGFRLYANCDSYGNDFEGCGPTWPAPSADLEAVRAIARRAERLGAAAFNSIGCIKRSVKPRLSDVSRNNGWHGPGAGLYVRDAAMPAGWLFLPQTDSFGQDIMKYEGKSVFEAAWLAEEHGAVAFNTWGYIKHSLANIRDKNCACMGGMRGLFVRI</sequence>
<dbReference type="InterPro" id="IPR001283">
    <property type="entry name" value="CRISP-related"/>
</dbReference>
<proteinExistence type="predicted"/>
<feature type="domain" description="SCP" evidence="1">
    <location>
        <begin position="3"/>
        <end position="56"/>
    </location>
</feature>
<comment type="caution">
    <text evidence="2">The sequence shown here is derived from an EMBL/GenBank/DDBJ whole genome shotgun (WGS) entry which is preliminary data.</text>
</comment>
<dbReference type="GO" id="GO:0005576">
    <property type="term" value="C:extracellular region"/>
    <property type="evidence" value="ECO:0007669"/>
    <property type="project" value="InterPro"/>
</dbReference>
<protein>
    <recommendedName>
        <fullName evidence="1">SCP domain-containing protein</fullName>
    </recommendedName>
</protein>
<dbReference type="InterPro" id="IPR018244">
    <property type="entry name" value="Allrgn_V5/Tpx1_CS"/>
</dbReference>
<dbReference type="EMBL" id="JAEHOE010000099">
    <property type="protein sequence ID" value="KAG2487250.1"/>
    <property type="molecule type" value="Genomic_DNA"/>
</dbReference>
<dbReference type="PANTHER" id="PTHR10334">
    <property type="entry name" value="CYSTEINE-RICH SECRETORY PROTEIN-RELATED"/>
    <property type="match status" value="1"/>
</dbReference>
<reference evidence="2" key="1">
    <citation type="journal article" date="2020" name="bioRxiv">
        <title>Comparative genomics of Chlamydomonas.</title>
        <authorList>
            <person name="Craig R.J."/>
            <person name="Hasan A.R."/>
            <person name="Ness R.W."/>
            <person name="Keightley P.D."/>
        </authorList>
    </citation>
    <scope>NUCLEOTIDE SEQUENCE</scope>
    <source>
        <strain evidence="2">CCAP 11/70</strain>
    </source>
</reference>
<dbReference type="PROSITE" id="PS01009">
    <property type="entry name" value="CRISP_1"/>
    <property type="match status" value="1"/>
</dbReference>
<dbReference type="InterPro" id="IPR014044">
    <property type="entry name" value="CAP_dom"/>
</dbReference>
<dbReference type="AlphaFoldDB" id="A0A835XUR9"/>
<dbReference type="SUPFAM" id="SSF55797">
    <property type="entry name" value="PR-1-like"/>
    <property type="match status" value="1"/>
</dbReference>
<dbReference type="PRINTS" id="PR00837">
    <property type="entry name" value="V5TPXLIKE"/>
</dbReference>
<dbReference type="Gene3D" id="3.40.33.10">
    <property type="entry name" value="CAP"/>
    <property type="match status" value="1"/>
</dbReference>
<accession>A0A835XUR9</accession>
<keyword evidence="3" id="KW-1185">Reference proteome</keyword>
<evidence type="ECO:0000313" key="2">
    <source>
        <dbReference type="EMBL" id="KAG2487250.1"/>
    </source>
</evidence>
<dbReference type="InterPro" id="IPR035940">
    <property type="entry name" value="CAP_sf"/>
</dbReference>
<gene>
    <name evidence="2" type="ORF">HYH03_014092</name>
</gene>
<dbReference type="Proteomes" id="UP000612055">
    <property type="component" value="Unassembled WGS sequence"/>
</dbReference>
<name>A0A835XUR9_9CHLO</name>
<organism evidence="2 3">
    <name type="scientific">Edaphochlamys debaryana</name>
    <dbReference type="NCBI Taxonomy" id="47281"/>
    <lineage>
        <taxon>Eukaryota</taxon>
        <taxon>Viridiplantae</taxon>
        <taxon>Chlorophyta</taxon>
        <taxon>core chlorophytes</taxon>
        <taxon>Chlorophyceae</taxon>
        <taxon>CS clade</taxon>
        <taxon>Chlamydomonadales</taxon>
        <taxon>Chlamydomonadales incertae sedis</taxon>
        <taxon>Edaphochlamys</taxon>
    </lineage>
</organism>
<evidence type="ECO:0000313" key="3">
    <source>
        <dbReference type="Proteomes" id="UP000612055"/>
    </source>
</evidence>